<protein>
    <recommendedName>
        <fullName evidence="3">N-acetyltransferase domain-containing protein</fullName>
    </recommendedName>
</protein>
<evidence type="ECO:0000313" key="5">
    <source>
        <dbReference type="Proteomes" id="UP000694044"/>
    </source>
</evidence>
<evidence type="ECO:0000256" key="1">
    <source>
        <dbReference type="ARBA" id="ARBA00008270"/>
    </source>
</evidence>
<dbReference type="InterPro" id="IPR003719">
    <property type="entry name" value="Phenazine_PhzF-like"/>
</dbReference>
<name>A0A8T1VL46_9STRA</name>
<dbReference type="EMBL" id="JAGDFM010000223">
    <property type="protein sequence ID" value="KAG7382025.1"/>
    <property type="molecule type" value="Genomic_DNA"/>
</dbReference>
<dbReference type="Proteomes" id="UP000694044">
    <property type="component" value="Unassembled WGS sequence"/>
</dbReference>
<dbReference type="GO" id="GO:0005737">
    <property type="term" value="C:cytoplasm"/>
    <property type="evidence" value="ECO:0007669"/>
    <property type="project" value="TreeGrafter"/>
</dbReference>
<reference evidence="4" key="1">
    <citation type="submission" date="2021-02" db="EMBL/GenBank/DDBJ databases">
        <authorList>
            <person name="Palmer J.M."/>
        </authorList>
    </citation>
    <scope>NUCLEOTIDE SEQUENCE</scope>
    <source>
        <strain evidence="4">SCRP734</strain>
    </source>
</reference>
<dbReference type="GO" id="GO:0016747">
    <property type="term" value="F:acyltransferase activity, transferring groups other than amino-acyl groups"/>
    <property type="evidence" value="ECO:0007669"/>
    <property type="project" value="InterPro"/>
</dbReference>
<dbReference type="GO" id="GO:0016853">
    <property type="term" value="F:isomerase activity"/>
    <property type="evidence" value="ECO:0007669"/>
    <property type="project" value="UniProtKB-KW"/>
</dbReference>
<keyword evidence="2" id="KW-0413">Isomerase</keyword>
<sequence>MQLRPLREERDVQRVVALEAAALAANEVAGETAIRSRLRAFGPFFLVAHDTGDELVGFISGTLTAAEETMDVHDPDGSTLCIRSVVVARASRRLGIAVRMLKQYVERICSQQPQVRRVVFFANCNIHLLELFVKVGFAVTGLRENRLKLVFDCEARRQVPFVQVDAFTRKPFQGNPAAVILLQSAAFHRNSAAEWMQRVAREKNLNATAFVALRTGPGDGDVVEYDIKWFSPVVELTLCGHGTLSSAVALLDRGRVLPTQTIHFYNRTCTLVCHYETTVDQGFCVVMDFPCKMLTTLPAGTTPDAIATALGIPRTGVLDTQLALNDVIVRVDKASFLDLKPDFHHLAAIDTGFAVTTEASADHPADFQSRFFAPRIGINEDPVTGSAHCGLGPYWSKILGKTKLTGHQSTPVRGGFVEIDLSESQPGRVLLRCQGVVVAHGVLTSPQ</sequence>
<dbReference type="AlphaFoldDB" id="A0A8T1VL46"/>
<evidence type="ECO:0000313" key="4">
    <source>
        <dbReference type="EMBL" id="KAG7382025.1"/>
    </source>
</evidence>
<dbReference type="PANTHER" id="PTHR13774:SF17">
    <property type="entry name" value="PHENAZINE BIOSYNTHESIS-LIKE DOMAIN-CONTAINING PROTEIN"/>
    <property type="match status" value="1"/>
</dbReference>
<dbReference type="OrthoDB" id="75169at2759"/>
<proteinExistence type="inferred from homology"/>
<gene>
    <name evidence="4" type="ORF">PHYPSEUDO_005386</name>
</gene>
<evidence type="ECO:0000256" key="2">
    <source>
        <dbReference type="ARBA" id="ARBA00023235"/>
    </source>
</evidence>
<dbReference type="PANTHER" id="PTHR13774">
    <property type="entry name" value="PHENAZINE BIOSYNTHESIS PROTEIN"/>
    <property type="match status" value="1"/>
</dbReference>
<dbReference type="Pfam" id="PF00583">
    <property type="entry name" value="Acetyltransf_1"/>
    <property type="match status" value="1"/>
</dbReference>
<keyword evidence="5" id="KW-1185">Reference proteome</keyword>
<evidence type="ECO:0000259" key="3">
    <source>
        <dbReference type="PROSITE" id="PS51186"/>
    </source>
</evidence>
<dbReference type="PROSITE" id="PS51186">
    <property type="entry name" value="GNAT"/>
    <property type="match status" value="1"/>
</dbReference>
<accession>A0A8T1VL46</accession>
<comment type="similarity">
    <text evidence="1">Belongs to the PhzF family.</text>
</comment>
<comment type="caution">
    <text evidence="4">The sequence shown here is derived from an EMBL/GenBank/DDBJ whole genome shotgun (WGS) entry which is preliminary data.</text>
</comment>
<organism evidence="4 5">
    <name type="scientific">Phytophthora pseudosyringae</name>
    <dbReference type="NCBI Taxonomy" id="221518"/>
    <lineage>
        <taxon>Eukaryota</taxon>
        <taxon>Sar</taxon>
        <taxon>Stramenopiles</taxon>
        <taxon>Oomycota</taxon>
        <taxon>Peronosporomycetes</taxon>
        <taxon>Peronosporales</taxon>
        <taxon>Peronosporaceae</taxon>
        <taxon>Phytophthora</taxon>
    </lineage>
</organism>
<dbReference type="InterPro" id="IPR000182">
    <property type="entry name" value="GNAT_dom"/>
</dbReference>
<dbReference type="NCBIfam" id="TIGR00654">
    <property type="entry name" value="PhzF_family"/>
    <property type="match status" value="1"/>
</dbReference>
<dbReference type="Pfam" id="PF02567">
    <property type="entry name" value="PhzC-PhzF"/>
    <property type="match status" value="1"/>
</dbReference>
<feature type="domain" description="N-acetyltransferase" evidence="3">
    <location>
        <begin position="1"/>
        <end position="160"/>
    </location>
</feature>